<proteinExistence type="inferred from homology"/>
<evidence type="ECO:0000256" key="6">
    <source>
        <dbReference type="ARBA" id="ARBA00022989"/>
    </source>
</evidence>
<comment type="similarity">
    <text evidence="8">Belongs to the NhaC Na(+)/H(+) (TC 2.A.35) antiporter family.</text>
</comment>
<evidence type="ECO:0000256" key="9">
    <source>
        <dbReference type="SAM" id="Phobius"/>
    </source>
</evidence>
<evidence type="ECO:0000313" key="12">
    <source>
        <dbReference type="Proteomes" id="UP000006054"/>
    </source>
</evidence>
<feature type="transmembrane region" description="Helical" evidence="9">
    <location>
        <begin position="265"/>
        <end position="282"/>
    </location>
</feature>
<feature type="transmembrane region" description="Helical" evidence="9">
    <location>
        <begin position="198"/>
        <end position="219"/>
    </location>
</feature>
<dbReference type="AlphaFoldDB" id="I4AFW1"/>
<feature type="transmembrane region" description="Helical" evidence="9">
    <location>
        <begin position="81"/>
        <end position="105"/>
    </location>
</feature>
<comment type="subcellular location">
    <subcellularLocation>
        <location evidence="1">Cell membrane</location>
        <topology evidence="1">Multi-pass membrane protein</topology>
    </subcellularLocation>
</comment>
<dbReference type="GO" id="GO:0005886">
    <property type="term" value="C:plasma membrane"/>
    <property type="evidence" value="ECO:0007669"/>
    <property type="project" value="UniProtKB-SubCell"/>
</dbReference>
<feature type="transmembrane region" description="Helical" evidence="9">
    <location>
        <begin position="142"/>
        <end position="170"/>
    </location>
</feature>
<keyword evidence="6 9" id="KW-1133">Transmembrane helix</keyword>
<feature type="transmembrane region" description="Helical" evidence="9">
    <location>
        <begin position="40"/>
        <end position="60"/>
    </location>
</feature>
<evidence type="ECO:0000256" key="4">
    <source>
        <dbReference type="ARBA" id="ARBA00022475"/>
    </source>
</evidence>
<dbReference type="RefSeq" id="WP_014796308.1">
    <property type="nucleotide sequence ID" value="NC_018018.1"/>
</dbReference>
<keyword evidence="3" id="KW-0050">Antiport</keyword>
<dbReference type="EMBL" id="CP003345">
    <property type="protein sequence ID" value="AFM02846.1"/>
    <property type="molecule type" value="Genomic_DNA"/>
</dbReference>
<dbReference type="NCBIfam" id="TIGR00931">
    <property type="entry name" value="antiport_nhaC"/>
    <property type="match status" value="1"/>
</dbReference>
<keyword evidence="2" id="KW-0813">Transport</keyword>
<name>I4AFW1_BERLS</name>
<keyword evidence="4" id="KW-1003">Cell membrane</keyword>
<evidence type="ECO:0000256" key="5">
    <source>
        <dbReference type="ARBA" id="ARBA00022692"/>
    </source>
</evidence>
<dbReference type="Pfam" id="PF03553">
    <property type="entry name" value="Na_H_antiporter"/>
    <property type="match status" value="2"/>
</dbReference>
<evidence type="ECO:0000256" key="1">
    <source>
        <dbReference type="ARBA" id="ARBA00004651"/>
    </source>
</evidence>
<dbReference type="PATRIC" id="fig|880071.3.peg.350"/>
<dbReference type="OrthoDB" id="9762978at2"/>
<feature type="transmembrane region" description="Helical" evidence="9">
    <location>
        <begin position="240"/>
        <end position="259"/>
    </location>
</feature>
<dbReference type="eggNOG" id="COG1757">
    <property type="taxonomic scope" value="Bacteria"/>
</dbReference>
<evidence type="ECO:0000256" key="3">
    <source>
        <dbReference type="ARBA" id="ARBA00022449"/>
    </source>
</evidence>
<feature type="transmembrane region" description="Helical" evidence="9">
    <location>
        <begin position="390"/>
        <end position="409"/>
    </location>
</feature>
<dbReference type="GO" id="GO:0015297">
    <property type="term" value="F:antiporter activity"/>
    <property type="evidence" value="ECO:0007669"/>
    <property type="project" value="UniProtKB-KW"/>
</dbReference>
<dbReference type="InterPro" id="IPR004770">
    <property type="entry name" value="Na/H_antiport_NhaC"/>
</dbReference>
<dbReference type="Proteomes" id="UP000006054">
    <property type="component" value="Chromosome"/>
</dbReference>
<evidence type="ECO:0000256" key="2">
    <source>
        <dbReference type="ARBA" id="ARBA00022448"/>
    </source>
</evidence>
<dbReference type="PANTHER" id="PTHR33451:SF3">
    <property type="entry name" value="MALATE-2H(+)_NA(+)-LACTATE ANTIPORTER"/>
    <property type="match status" value="1"/>
</dbReference>
<feature type="transmembrane region" description="Helical" evidence="9">
    <location>
        <begin position="111"/>
        <end position="130"/>
    </location>
</feature>
<keyword evidence="12" id="KW-1185">Reference proteome</keyword>
<keyword evidence="7 9" id="KW-0472">Membrane</keyword>
<feature type="domain" description="Na+/H+ antiporter NhaC-like C-terminal" evidence="10">
    <location>
        <begin position="167"/>
        <end position="293"/>
    </location>
</feature>
<dbReference type="HOGENOM" id="CLU_033405_1_0_10"/>
<feature type="transmembrane region" description="Helical" evidence="9">
    <location>
        <begin position="357"/>
        <end position="378"/>
    </location>
</feature>
<evidence type="ECO:0000256" key="7">
    <source>
        <dbReference type="ARBA" id="ARBA00023136"/>
    </source>
</evidence>
<evidence type="ECO:0000256" key="8">
    <source>
        <dbReference type="ARBA" id="ARBA00038435"/>
    </source>
</evidence>
<dbReference type="PANTHER" id="PTHR33451">
    <property type="entry name" value="MALATE-2H(+)/NA(+)-LACTATE ANTIPORTER"/>
    <property type="match status" value="1"/>
</dbReference>
<gene>
    <name evidence="11" type="ordered locus">Fleli_0366</name>
</gene>
<evidence type="ECO:0000259" key="10">
    <source>
        <dbReference type="Pfam" id="PF03553"/>
    </source>
</evidence>
<dbReference type="KEGG" id="fli:Fleli_0366"/>
<accession>I4AFW1</accession>
<feature type="transmembrane region" description="Helical" evidence="9">
    <location>
        <begin position="472"/>
        <end position="494"/>
    </location>
</feature>
<evidence type="ECO:0000313" key="11">
    <source>
        <dbReference type="EMBL" id="AFM02846.1"/>
    </source>
</evidence>
<feature type="transmembrane region" description="Helical" evidence="9">
    <location>
        <begin position="319"/>
        <end position="337"/>
    </location>
</feature>
<feature type="transmembrane region" description="Helical" evidence="9">
    <location>
        <begin position="12"/>
        <end position="34"/>
    </location>
</feature>
<protein>
    <submittedName>
        <fullName evidence="11">Na+ antiporter NhaC</fullName>
    </submittedName>
</protein>
<dbReference type="InterPro" id="IPR018461">
    <property type="entry name" value="Na/H_Antiport_NhaC-like_C"/>
</dbReference>
<sequence precursor="true">MSTASKTPTPTLFQSLIPILALIVLLVFNVLIFGDNATGGANQVALLLAGAIAGLVAWYLKMSWTQVMEGVLESINSAMSAVLILLMIGALAGTWMLSGIVPALIYYGLQVLTPTFFLVASCIVCALVSLGTGSSWSTIATVGIALLGIGAALGFSEGMVAGAIISGAYFGDKMSPLSDTTNLAPAMAGTDLFTHIRYMLYTTVPSFTITLILFLIIGLNSENTASASNVNEIMTAIKGTFSISPFLFVVPVAVIVLIVKKVPALPSLLIGSVLGGVFAVIFQPEIIAQVANVTPTLESLSKEPESIYRNMRMFALENFAGYTAVMMAMFGNVSLVTESETVNGLLSSSGMKGMLGTIWLILCAMIFGGVMDAAGMLARISNAVISLAHSTGSMIAATVGTCIVFNLTASDQYLAVVVPGKMYANAFRKKGLAPENLSRTLEDSGTVTSVLIPWNTCGATQAGVLKVATLDYAPYCFFNVISPLMSIVFGYVGIRIKKINPETGEPIN</sequence>
<reference evidence="12" key="1">
    <citation type="submission" date="2012-06" db="EMBL/GenBank/DDBJ databases">
        <title>The complete genome of Flexibacter litoralis DSM 6794.</title>
        <authorList>
            <person name="Lucas S."/>
            <person name="Copeland A."/>
            <person name="Lapidus A."/>
            <person name="Glavina del Rio T."/>
            <person name="Dalin E."/>
            <person name="Tice H."/>
            <person name="Bruce D."/>
            <person name="Goodwin L."/>
            <person name="Pitluck S."/>
            <person name="Peters L."/>
            <person name="Ovchinnikova G."/>
            <person name="Lu M."/>
            <person name="Kyrpides N."/>
            <person name="Mavromatis K."/>
            <person name="Ivanova N."/>
            <person name="Brettin T."/>
            <person name="Detter J.C."/>
            <person name="Han C."/>
            <person name="Larimer F."/>
            <person name="Land M."/>
            <person name="Hauser L."/>
            <person name="Markowitz V."/>
            <person name="Cheng J.-F."/>
            <person name="Hugenholtz P."/>
            <person name="Woyke T."/>
            <person name="Wu D."/>
            <person name="Spring S."/>
            <person name="Lang E."/>
            <person name="Kopitz M."/>
            <person name="Brambilla E."/>
            <person name="Klenk H.-P."/>
            <person name="Eisen J.A."/>
        </authorList>
    </citation>
    <scope>NUCLEOTIDE SEQUENCE [LARGE SCALE GENOMIC DNA]</scope>
    <source>
        <strain evidence="12">ATCC 23117 / DSM 6794 / NBRC 15988 / NCIMB 1366 / Sio-4</strain>
    </source>
</reference>
<dbReference type="InterPro" id="IPR052180">
    <property type="entry name" value="NhaC_Na-H+_Antiporter"/>
</dbReference>
<feature type="domain" description="Na+/H+ antiporter NhaC-like C-terminal" evidence="10">
    <location>
        <begin position="318"/>
        <end position="494"/>
    </location>
</feature>
<keyword evidence="5 9" id="KW-0812">Transmembrane</keyword>
<organism evidence="11 12">
    <name type="scientific">Bernardetia litoralis (strain ATCC 23117 / DSM 6794 / NBRC 15988 / NCIMB 1366 / Fx l1 / Sio-4)</name>
    <name type="common">Flexibacter litoralis</name>
    <dbReference type="NCBI Taxonomy" id="880071"/>
    <lineage>
        <taxon>Bacteria</taxon>
        <taxon>Pseudomonadati</taxon>
        <taxon>Bacteroidota</taxon>
        <taxon>Cytophagia</taxon>
        <taxon>Cytophagales</taxon>
        <taxon>Bernardetiaceae</taxon>
        <taxon>Bernardetia</taxon>
    </lineage>
</organism>
<dbReference type="STRING" id="880071.Fleli_0366"/>